<dbReference type="GO" id="GO:0032259">
    <property type="term" value="P:methylation"/>
    <property type="evidence" value="ECO:0007669"/>
    <property type="project" value="UniProtKB-KW"/>
</dbReference>
<name>A0A2B7Y2W5_POLH7</name>
<dbReference type="Gene3D" id="1.10.10.10">
    <property type="entry name" value="Winged helix-like DNA-binding domain superfamily/Winged helix DNA-binding domain"/>
    <property type="match status" value="1"/>
</dbReference>
<dbReference type="InterPro" id="IPR036390">
    <property type="entry name" value="WH_DNA-bd_sf"/>
</dbReference>
<dbReference type="PANTHER" id="PTHR43712:SF1">
    <property type="entry name" value="HYPOTHETICAL O-METHYLTRANSFERASE (EUROFUNG)-RELATED"/>
    <property type="match status" value="1"/>
</dbReference>
<comment type="caution">
    <text evidence="6">The sequence shown here is derived from an EMBL/GenBank/DDBJ whole genome shotgun (WGS) entry which is preliminary data.</text>
</comment>
<evidence type="ECO:0000313" key="7">
    <source>
        <dbReference type="Proteomes" id="UP000224634"/>
    </source>
</evidence>
<evidence type="ECO:0000259" key="4">
    <source>
        <dbReference type="Pfam" id="PF00891"/>
    </source>
</evidence>
<dbReference type="InterPro" id="IPR016461">
    <property type="entry name" value="COMT-like"/>
</dbReference>
<dbReference type="GO" id="GO:0008171">
    <property type="term" value="F:O-methyltransferase activity"/>
    <property type="evidence" value="ECO:0007669"/>
    <property type="project" value="InterPro"/>
</dbReference>
<proteinExistence type="predicted"/>
<evidence type="ECO:0000256" key="3">
    <source>
        <dbReference type="ARBA" id="ARBA00022691"/>
    </source>
</evidence>
<dbReference type="EMBL" id="PDNA01000083">
    <property type="protein sequence ID" value="PGH15373.1"/>
    <property type="molecule type" value="Genomic_DNA"/>
</dbReference>
<keyword evidence="7" id="KW-1185">Reference proteome</keyword>
<keyword evidence="1" id="KW-0489">Methyltransferase</keyword>
<dbReference type="Proteomes" id="UP000224634">
    <property type="component" value="Unassembled WGS sequence"/>
</dbReference>
<dbReference type="InterPro" id="IPR029063">
    <property type="entry name" value="SAM-dependent_MTases_sf"/>
</dbReference>
<keyword evidence="3" id="KW-0949">S-adenosyl-L-methionine</keyword>
<dbReference type="OrthoDB" id="1535081at2759"/>
<dbReference type="GO" id="GO:0046983">
    <property type="term" value="F:protein dimerization activity"/>
    <property type="evidence" value="ECO:0007669"/>
    <property type="project" value="InterPro"/>
</dbReference>
<reference evidence="6 7" key="1">
    <citation type="submission" date="2017-10" db="EMBL/GenBank/DDBJ databases">
        <title>Comparative genomics in systemic dimorphic fungi from Ajellomycetaceae.</title>
        <authorList>
            <person name="Munoz J.F."/>
            <person name="Mcewen J.G."/>
            <person name="Clay O.K."/>
            <person name="Cuomo C.A."/>
        </authorList>
    </citation>
    <scope>NUCLEOTIDE SEQUENCE [LARGE SCALE GENOMIC DNA]</scope>
    <source>
        <strain evidence="6 7">UAMH7299</strain>
    </source>
</reference>
<dbReference type="SUPFAM" id="SSF53335">
    <property type="entry name" value="S-adenosyl-L-methionine-dependent methyltransferases"/>
    <property type="match status" value="1"/>
</dbReference>
<evidence type="ECO:0000259" key="5">
    <source>
        <dbReference type="Pfam" id="PF08100"/>
    </source>
</evidence>
<accession>A0A2B7Y2W5</accession>
<evidence type="ECO:0000256" key="1">
    <source>
        <dbReference type="ARBA" id="ARBA00022603"/>
    </source>
</evidence>
<feature type="domain" description="O-methyltransferase C-terminal" evidence="4">
    <location>
        <begin position="223"/>
        <end position="417"/>
    </location>
</feature>
<keyword evidence="2" id="KW-0808">Transferase</keyword>
<dbReference type="SUPFAM" id="SSF46785">
    <property type="entry name" value="Winged helix' DNA-binding domain"/>
    <property type="match status" value="1"/>
</dbReference>
<feature type="domain" description="O-methyltransferase dimerisation" evidence="5">
    <location>
        <begin position="107"/>
        <end position="171"/>
    </location>
</feature>
<dbReference type="InterPro" id="IPR012967">
    <property type="entry name" value="COMT_dimerisation"/>
</dbReference>
<dbReference type="Pfam" id="PF00891">
    <property type="entry name" value="Methyltransf_2"/>
    <property type="match status" value="1"/>
</dbReference>
<dbReference type="InterPro" id="IPR001077">
    <property type="entry name" value="COMT_C"/>
</dbReference>
<organism evidence="6 7">
    <name type="scientific">Polytolypa hystricis (strain UAMH7299)</name>
    <dbReference type="NCBI Taxonomy" id="1447883"/>
    <lineage>
        <taxon>Eukaryota</taxon>
        <taxon>Fungi</taxon>
        <taxon>Dikarya</taxon>
        <taxon>Ascomycota</taxon>
        <taxon>Pezizomycotina</taxon>
        <taxon>Eurotiomycetes</taxon>
        <taxon>Eurotiomycetidae</taxon>
        <taxon>Onygenales</taxon>
        <taxon>Onygenales incertae sedis</taxon>
        <taxon>Polytolypa</taxon>
    </lineage>
</organism>
<dbReference type="PROSITE" id="PS51683">
    <property type="entry name" value="SAM_OMT_II"/>
    <property type="match status" value="1"/>
</dbReference>
<dbReference type="AlphaFoldDB" id="A0A2B7Y2W5"/>
<sequence length="437" mass="48553">MATTQHDDIVKLIDQIYAAKSQLVSSKGDSNGLGFSDEVQKHHLAKLATDARKLALALQEPNAAFWDLVRRVWCQLRERSTSTQSPSTDRPADESAFTPQCSLLAPIKVSQDMGVFRWLQNHPKATATELATASGGDESLIVRMLRPLVAEGLLAEAGEECYSLTDRGTAFSNPAYEESISFAIDFMPIVLSNPTFFRENGYREPRSHEGLETPLGAYFQKPGYGFFDYLQDHPSVQKTFASAMKAQLKPTYLASTAYPYGEKLASRSTQGDEAVALVDVGGSRGETLLEIKNRYPEIKGRLVTQDRQATFDSITSKPQAIELMVHDIFAEQPIKGATAYHLKRVLHDWSDEECRTILKHVMAAMEKGHSKLLIMDVVLPMTSASFSQAMSDHSMLTFGGKERSEKQWYELLSSVGLKIVKIYQGAEPEALIECEKD</sequence>
<dbReference type="Gene3D" id="3.40.50.150">
    <property type="entry name" value="Vaccinia Virus protein VP39"/>
    <property type="match status" value="1"/>
</dbReference>
<dbReference type="InterPro" id="IPR036388">
    <property type="entry name" value="WH-like_DNA-bd_sf"/>
</dbReference>
<evidence type="ECO:0000313" key="6">
    <source>
        <dbReference type="EMBL" id="PGH15373.1"/>
    </source>
</evidence>
<dbReference type="Pfam" id="PF08100">
    <property type="entry name" value="Dimerisation"/>
    <property type="match status" value="1"/>
</dbReference>
<gene>
    <name evidence="6" type="ORF">AJ80_05557</name>
</gene>
<evidence type="ECO:0000256" key="2">
    <source>
        <dbReference type="ARBA" id="ARBA00022679"/>
    </source>
</evidence>
<dbReference type="PANTHER" id="PTHR43712">
    <property type="entry name" value="PUTATIVE (AFU_ORTHOLOGUE AFUA_4G14580)-RELATED"/>
    <property type="match status" value="1"/>
</dbReference>
<protein>
    <submittedName>
        <fullName evidence="6">Uncharacterized protein</fullName>
    </submittedName>
</protein>
<dbReference type="STRING" id="1447883.A0A2B7Y2W5"/>